<name>A0A9Q0FFP5_9ROSI</name>
<dbReference type="EMBL" id="JAKUCV010005599">
    <property type="protein sequence ID" value="KAJ4830591.1"/>
    <property type="molecule type" value="Genomic_DNA"/>
</dbReference>
<reference evidence="7" key="1">
    <citation type="submission" date="2022-02" db="EMBL/GenBank/DDBJ databases">
        <authorList>
            <person name="Henning P.M."/>
            <person name="McCubbin A.G."/>
            <person name="Shore J.S."/>
        </authorList>
    </citation>
    <scope>NUCLEOTIDE SEQUENCE</scope>
    <source>
        <strain evidence="7">F60SS</strain>
        <tissue evidence="7">Leaves</tissue>
    </source>
</reference>
<comment type="caution">
    <text evidence="7">The sequence shown here is derived from an EMBL/GenBank/DDBJ whole genome shotgun (WGS) entry which is preliminary data.</text>
</comment>
<keyword evidence="8" id="KW-1185">Reference proteome</keyword>
<protein>
    <recommendedName>
        <fullName evidence="6">S-protein homolog</fullName>
    </recommendedName>
</protein>
<dbReference type="GO" id="GO:0005576">
    <property type="term" value="C:extracellular region"/>
    <property type="evidence" value="ECO:0007669"/>
    <property type="project" value="UniProtKB-SubCell"/>
</dbReference>
<comment type="subcellular location">
    <subcellularLocation>
        <location evidence="1 6">Secreted</location>
    </subcellularLocation>
</comment>
<evidence type="ECO:0000256" key="6">
    <source>
        <dbReference type="RuleBase" id="RU367044"/>
    </source>
</evidence>
<evidence type="ECO:0000313" key="8">
    <source>
        <dbReference type="Proteomes" id="UP001141552"/>
    </source>
</evidence>
<keyword evidence="5" id="KW-0732">Signal</keyword>
<evidence type="ECO:0000256" key="1">
    <source>
        <dbReference type="ARBA" id="ARBA00004613"/>
    </source>
</evidence>
<keyword evidence="4 6" id="KW-0964">Secreted</keyword>
<comment type="similarity">
    <text evidence="2 6">Belongs to the plant self-incompatibility (S1) protein family.</text>
</comment>
<evidence type="ECO:0000313" key="7">
    <source>
        <dbReference type="EMBL" id="KAJ4830591.1"/>
    </source>
</evidence>
<dbReference type="PANTHER" id="PTHR31232">
    <property type="match status" value="1"/>
</dbReference>
<dbReference type="PANTHER" id="PTHR31232:SF163">
    <property type="entry name" value="S-PROTEIN HOMOLOG 18-RELATED"/>
    <property type="match status" value="1"/>
</dbReference>
<dbReference type="GO" id="GO:0060320">
    <property type="term" value="P:rejection of self pollen"/>
    <property type="evidence" value="ECO:0007669"/>
    <property type="project" value="UniProtKB-KW"/>
</dbReference>
<proteinExistence type="inferred from homology"/>
<dbReference type="OrthoDB" id="831057at2759"/>
<dbReference type="Proteomes" id="UP001141552">
    <property type="component" value="Unassembled WGS sequence"/>
</dbReference>
<evidence type="ECO:0000256" key="3">
    <source>
        <dbReference type="ARBA" id="ARBA00022471"/>
    </source>
</evidence>
<sequence length="122" mass="13946">MCLMEMGDACFLKSKARIHIFNNIRPGVNLSFHCKSKDNDLGKQVLGYRGSYSFHFCPNVFGTTLFFCSFAWEGGQSLWFDIYTGKRDQNCGDCTWNINPSGPCWVNTAGVLKTQLCYPWKY</sequence>
<reference evidence="7" key="2">
    <citation type="journal article" date="2023" name="Plants (Basel)">
        <title>Annotation of the Turnera subulata (Passifloraceae) Draft Genome Reveals the S-Locus Evolved after the Divergence of Turneroideae from Passifloroideae in a Stepwise Manner.</title>
        <authorList>
            <person name="Henning P.M."/>
            <person name="Roalson E.H."/>
            <person name="Mir W."/>
            <person name="McCubbin A.G."/>
            <person name="Shore J.S."/>
        </authorList>
    </citation>
    <scope>NUCLEOTIDE SEQUENCE</scope>
    <source>
        <strain evidence="7">F60SS</strain>
    </source>
</reference>
<accession>A0A9Q0FFP5</accession>
<evidence type="ECO:0000256" key="4">
    <source>
        <dbReference type="ARBA" id="ARBA00022525"/>
    </source>
</evidence>
<keyword evidence="3 6" id="KW-0713">Self-incompatibility</keyword>
<dbReference type="AlphaFoldDB" id="A0A9Q0FFP5"/>
<dbReference type="Pfam" id="PF05938">
    <property type="entry name" value="Self-incomp_S1"/>
    <property type="match status" value="1"/>
</dbReference>
<evidence type="ECO:0000256" key="2">
    <source>
        <dbReference type="ARBA" id="ARBA00005581"/>
    </source>
</evidence>
<gene>
    <name evidence="7" type="ORF">Tsubulata_050286</name>
</gene>
<evidence type="ECO:0000256" key="5">
    <source>
        <dbReference type="ARBA" id="ARBA00022729"/>
    </source>
</evidence>
<dbReference type="InterPro" id="IPR010264">
    <property type="entry name" value="Self-incomp_S1"/>
</dbReference>
<organism evidence="7 8">
    <name type="scientific">Turnera subulata</name>
    <dbReference type="NCBI Taxonomy" id="218843"/>
    <lineage>
        <taxon>Eukaryota</taxon>
        <taxon>Viridiplantae</taxon>
        <taxon>Streptophyta</taxon>
        <taxon>Embryophyta</taxon>
        <taxon>Tracheophyta</taxon>
        <taxon>Spermatophyta</taxon>
        <taxon>Magnoliopsida</taxon>
        <taxon>eudicotyledons</taxon>
        <taxon>Gunneridae</taxon>
        <taxon>Pentapetalae</taxon>
        <taxon>rosids</taxon>
        <taxon>fabids</taxon>
        <taxon>Malpighiales</taxon>
        <taxon>Passifloraceae</taxon>
        <taxon>Turnera</taxon>
    </lineage>
</organism>